<protein>
    <submittedName>
        <fullName evidence="1">Uncharacterized protein</fullName>
    </submittedName>
</protein>
<reference evidence="1" key="1">
    <citation type="submission" date="2022-10" db="EMBL/GenBank/DDBJ databases">
        <title>Culturing micro-colonial fungi from biological soil crusts in the Mojave desert and describing Neophaeococcomyces mojavensis, and introducing the new genera and species Taxawa tesnikishii.</title>
        <authorList>
            <person name="Kurbessoian T."/>
            <person name="Stajich J.E."/>
        </authorList>
    </citation>
    <scope>NUCLEOTIDE SEQUENCE</scope>
    <source>
        <strain evidence="1">JES_115</strain>
    </source>
</reference>
<gene>
    <name evidence="1" type="ORF">H2199_002257</name>
</gene>
<proteinExistence type="predicted"/>
<dbReference type="EMBL" id="JAPDRP010000005">
    <property type="protein sequence ID" value="KAJ9647270.1"/>
    <property type="molecule type" value="Genomic_DNA"/>
</dbReference>
<dbReference type="Proteomes" id="UP001172680">
    <property type="component" value="Unassembled WGS sequence"/>
</dbReference>
<accession>A0ACC2ZI94</accession>
<evidence type="ECO:0000313" key="1">
    <source>
        <dbReference type="EMBL" id="KAJ9647270.1"/>
    </source>
</evidence>
<comment type="caution">
    <text evidence="1">The sequence shown here is derived from an EMBL/GenBank/DDBJ whole genome shotgun (WGS) entry which is preliminary data.</text>
</comment>
<keyword evidence="2" id="KW-1185">Reference proteome</keyword>
<evidence type="ECO:0000313" key="2">
    <source>
        <dbReference type="Proteomes" id="UP001172680"/>
    </source>
</evidence>
<sequence length="458" mass="50318">MPPVRTGSLAGAKPVKTERTHEENQERAYIAASRRSDRSLEARIESARRASEIHKKRTGRALRVTEADVVNEEMYEEEDEDLPAQYRRLTAHLHTGSVDFNRRLQAYLASQHATRSALAATYDHQLINTNYAQHYPNAPHFAHHMMPQPMLPTQMLPPQMIHRSPQSYRQSPYPVNYQAHMHQRQASMSTSQNAPGYQSPSTSPKNTEPMQSAERRQNAGAAAPASSAMPTPLPQSSAESRPILSRSAASATKVETTQPSFSTPDMGQSPTVFQPMQHMYPGYGFSPYMQYGFEPSMASFSPFSTSLPMESQQLLGPALDPLNPHTNMLMAGSEVMQQPFYSYNPNPNKTRPSPLALNGMNGMSQTLAPGALDTNVNVDHYSCTNPPSASTEGVTSPYTPYGFTMDNSFGDNSLKTPILTRNNSAAGSATITPSNEWANFLDAGAWEDQPGATVPVPV</sequence>
<organism evidence="1 2">
    <name type="scientific">Coniosporium tulheliwenetii</name>
    <dbReference type="NCBI Taxonomy" id="3383036"/>
    <lineage>
        <taxon>Eukaryota</taxon>
        <taxon>Fungi</taxon>
        <taxon>Dikarya</taxon>
        <taxon>Ascomycota</taxon>
        <taxon>Pezizomycotina</taxon>
        <taxon>Dothideomycetes</taxon>
        <taxon>Dothideomycetes incertae sedis</taxon>
        <taxon>Coniosporium</taxon>
    </lineage>
</organism>
<name>A0ACC2ZI94_9PEZI</name>